<dbReference type="SUPFAM" id="SSF51735">
    <property type="entry name" value="NAD(P)-binding Rossmann-fold domains"/>
    <property type="match status" value="1"/>
</dbReference>
<dbReference type="GO" id="GO:0006633">
    <property type="term" value="P:fatty acid biosynthetic process"/>
    <property type="evidence" value="ECO:0007669"/>
    <property type="project" value="TreeGrafter"/>
</dbReference>
<gene>
    <name evidence="5" type="ORF">BB560_000680</name>
</gene>
<protein>
    <recommendedName>
        <fullName evidence="7">3-oxoacyl-[acyl-carrier-protein] reductase</fullName>
    </recommendedName>
</protein>
<dbReference type="PRINTS" id="PR00080">
    <property type="entry name" value="SDRFAMILY"/>
</dbReference>
<sequence length="251" mass="27273">MLNQTVIVFGGSGGIGRAICLEFARLGATVVAIGRNSSALDEVLKNLPTTSDQEHSILNCDVTDTKNISQVLDFINKKYEKVNHLVNAFGINSDSLLVRQPDSDIYKTINSNLIGTINTCKAFTKLFLSQKHGSIVNISSIVGQHGNIGQTVYSASKAGVIAFSKSLAKEIGPKNIRVNVICPGYINTNMTKNISKDPKGSSILNEIILKRFGDPKDVADGVIYLSKARYITGSILYIFHMLNIAKNKQIQ</sequence>
<dbReference type="OrthoDB" id="47007at2759"/>
<dbReference type="PRINTS" id="PR00081">
    <property type="entry name" value="GDHRDH"/>
</dbReference>
<proteinExistence type="inferred from homology"/>
<dbReference type="Proteomes" id="UP000245609">
    <property type="component" value="Unassembled WGS sequence"/>
</dbReference>
<dbReference type="Gene3D" id="3.40.50.720">
    <property type="entry name" value="NAD(P)-binding Rossmann-like Domain"/>
    <property type="match status" value="1"/>
</dbReference>
<dbReference type="PANTHER" id="PTHR42760:SF133">
    <property type="entry name" value="3-OXOACYL-[ACYL-CARRIER-PROTEIN] REDUCTASE"/>
    <property type="match status" value="1"/>
</dbReference>
<comment type="similarity">
    <text evidence="1 4">Belongs to the short-chain dehydrogenases/reductases (SDR) family.</text>
</comment>
<dbReference type="AlphaFoldDB" id="A0A2T9ZJL0"/>
<dbReference type="EMBL" id="MBFS01000076">
    <property type="protein sequence ID" value="PVV04806.1"/>
    <property type="molecule type" value="Genomic_DNA"/>
</dbReference>
<name>A0A2T9ZJL0_9FUNG</name>
<evidence type="ECO:0000313" key="6">
    <source>
        <dbReference type="Proteomes" id="UP000245609"/>
    </source>
</evidence>
<dbReference type="GO" id="GO:0048038">
    <property type="term" value="F:quinone binding"/>
    <property type="evidence" value="ECO:0007669"/>
    <property type="project" value="TreeGrafter"/>
</dbReference>
<evidence type="ECO:0000256" key="3">
    <source>
        <dbReference type="ARBA" id="ARBA00023002"/>
    </source>
</evidence>
<dbReference type="InterPro" id="IPR002347">
    <property type="entry name" value="SDR_fam"/>
</dbReference>
<reference evidence="5 6" key="1">
    <citation type="journal article" date="2018" name="MBio">
        <title>Comparative Genomics Reveals the Core Gene Toolbox for the Fungus-Insect Symbiosis.</title>
        <authorList>
            <person name="Wang Y."/>
            <person name="Stata M."/>
            <person name="Wang W."/>
            <person name="Stajich J.E."/>
            <person name="White M.M."/>
            <person name="Moncalvo J.M."/>
        </authorList>
    </citation>
    <scope>NUCLEOTIDE SEQUENCE [LARGE SCALE GENOMIC DNA]</scope>
    <source>
        <strain evidence="5 6">SC-DP-2</strain>
    </source>
</reference>
<organism evidence="5 6">
    <name type="scientific">Smittium megazygosporum</name>
    <dbReference type="NCBI Taxonomy" id="133381"/>
    <lineage>
        <taxon>Eukaryota</taxon>
        <taxon>Fungi</taxon>
        <taxon>Fungi incertae sedis</taxon>
        <taxon>Zoopagomycota</taxon>
        <taxon>Kickxellomycotina</taxon>
        <taxon>Harpellomycetes</taxon>
        <taxon>Harpellales</taxon>
        <taxon>Legeriomycetaceae</taxon>
        <taxon>Smittium</taxon>
    </lineage>
</organism>
<dbReference type="InterPro" id="IPR036291">
    <property type="entry name" value="NAD(P)-bd_dom_sf"/>
</dbReference>
<dbReference type="STRING" id="133381.A0A2T9ZJL0"/>
<keyword evidence="6" id="KW-1185">Reference proteome</keyword>
<evidence type="ECO:0008006" key="7">
    <source>
        <dbReference type="Google" id="ProtNLM"/>
    </source>
</evidence>
<evidence type="ECO:0000256" key="4">
    <source>
        <dbReference type="RuleBase" id="RU000363"/>
    </source>
</evidence>
<evidence type="ECO:0000256" key="2">
    <source>
        <dbReference type="ARBA" id="ARBA00022857"/>
    </source>
</evidence>
<dbReference type="PANTHER" id="PTHR42760">
    <property type="entry name" value="SHORT-CHAIN DEHYDROGENASES/REDUCTASES FAMILY MEMBER"/>
    <property type="match status" value="1"/>
</dbReference>
<accession>A0A2T9ZJL0</accession>
<dbReference type="PROSITE" id="PS00061">
    <property type="entry name" value="ADH_SHORT"/>
    <property type="match status" value="1"/>
</dbReference>
<evidence type="ECO:0000256" key="1">
    <source>
        <dbReference type="ARBA" id="ARBA00006484"/>
    </source>
</evidence>
<keyword evidence="3" id="KW-0560">Oxidoreductase</keyword>
<keyword evidence="2" id="KW-0521">NADP</keyword>
<dbReference type="Pfam" id="PF00106">
    <property type="entry name" value="adh_short"/>
    <property type="match status" value="1"/>
</dbReference>
<dbReference type="GO" id="GO:0016616">
    <property type="term" value="F:oxidoreductase activity, acting on the CH-OH group of donors, NAD or NADP as acceptor"/>
    <property type="evidence" value="ECO:0007669"/>
    <property type="project" value="TreeGrafter"/>
</dbReference>
<comment type="caution">
    <text evidence="5">The sequence shown here is derived from an EMBL/GenBank/DDBJ whole genome shotgun (WGS) entry which is preliminary data.</text>
</comment>
<dbReference type="InterPro" id="IPR020904">
    <property type="entry name" value="Sc_DH/Rdtase_CS"/>
</dbReference>
<evidence type="ECO:0000313" key="5">
    <source>
        <dbReference type="EMBL" id="PVV04806.1"/>
    </source>
</evidence>
<dbReference type="FunFam" id="3.40.50.720:FF:000173">
    <property type="entry name" value="3-oxoacyl-[acyl-carrier protein] reductase"/>
    <property type="match status" value="1"/>
</dbReference>